<evidence type="ECO:0000256" key="7">
    <source>
        <dbReference type="ARBA" id="ARBA00022741"/>
    </source>
</evidence>
<keyword evidence="12 15" id="KW-0472">Membrane</keyword>
<keyword evidence="4" id="KW-0444">Lipid biosynthesis</keyword>
<evidence type="ECO:0000256" key="5">
    <source>
        <dbReference type="ARBA" id="ARBA00022679"/>
    </source>
</evidence>
<dbReference type="InterPro" id="IPR036945">
    <property type="entry name" value="DAGK_sf"/>
</dbReference>
<feature type="transmembrane region" description="Helical" evidence="15">
    <location>
        <begin position="30"/>
        <end position="49"/>
    </location>
</feature>
<dbReference type="Gene3D" id="1.10.287.3610">
    <property type="match status" value="1"/>
</dbReference>
<comment type="similarity">
    <text evidence="2">Belongs to the bacterial diacylglycerol kinase family.</text>
</comment>
<evidence type="ECO:0000256" key="8">
    <source>
        <dbReference type="ARBA" id="ARBA00022777"/>
    </source>
</evidence>
<dbReference type="PROSITE" id="PS01069">
    <property type="entry name" value="DAGK_PROKAR"/>
    <property type="match status" value="1"/>
</dbReference>
<evidence type="ECO:0000256" key="6">
    <source>
        <dbReference type="ARBA" id="ARBA00022692"/>
    </source>
</evidence>
<evidence type="ECO:0000313" key="16">
    <source>
        <dbReference type="EMBL" id="GGD38719.1"/>
    </source>
</evidence>
<protein>
    <recommendedName>
        <fullName evidence="18">Diacylglycerol kinase</fullName>
    </recommendedName>
</protein>
<feature type="transmembrane region" description="Helical" evidence="15">
    <location>
        <begin position="55"/>
        <end position="74"/>
    </location>
</feature>
<evidence type="ECO:0000256" key="10">
    <source>
        <dbReference type="ARBA" id="ARBA00022989"/>
    </source>
</evidence>
<keyword evidence="14" id="KW-1208">Phospholipid metabolism</keyword>
<keyword evidence="13" id="KW-0594">Phospholipid biosynthesis</keyword>
<evidence type="ECO:0000256" key="15">
    <source>
        <dbReference type="SAM" id="Phobius"/>
    </source>
</evidence>
<evidence type="ECO:0000256" key="3">
    <source>
        <dbReference type="ARBA" id="ARBA00022475"/>
    </source>
</evidence>
<keyword evidence="11" id="KW-0443">Lipid metabolism</keyword>
<accession>A0ABQ1QNZ6</accession>
<feature type="transmembrane region" description="Helical" evidence="15">
    <location>
        <begin position="95"/>
        <end position="119"/>
    </location>
</feature>
<keyword evidence="7" id="KW-0547">Nucleotide-binding</keyword>
<evidence type="ECO:0008006" key="18">
    <source>
        <dbReference type="Google" id="ProtNLM"/>
    </source>
</evidence>
<keyword evidence="10 15" id="KW-1133">Transmembrane helix</keyword>
<keyword evidence="6 15" id="KW-0812">Transmembrane</keyword>
<comment type="caution">
    <text evidence="16">The sequence shown here is derived from an EMBL/GenBank/DDBJ whole genome shotgun (WGS) entry which is preliminary data.</text>
</comment>
<evidence type="ECO:0000256" key="4">
    <source>
        <dbReference type="ARBA" id="ARBA00022516"/>
    </source>
</evidence>
<evidence type="ECO:0000256" key="14">
    <source>
        <dbReference type="ARBA" id="ARBA00023264"/>
    </source>
</evidence>
<evidence type="ECO:0000256" key="12">
    <source>
        <dbReference type="ARBA" id="ARBA00023136"/>
    </source>
</evidence>
<organism evidence="16 17">
    <name type="scientific">Sinisalibacter lacisalsi</name>
    <dbReference type="NCBI Taxonomy" id="1526570"/>
    <lineage>
        <taxon>Bacteria</taxon>
        <taxon>Pseudomonadati</taxon>
        <taxon>Pseudomonadota</taxon>
        <taxon>Alphaproteobacteria</taxon>
        <taxon>Rhodobacterales</taxon>
        <taxon>Roseobacteraceae</taxon>
        <taxon>Sinisalibacter</taxon>
    </lineage>
</organism>
<dbReference type="Pfam" id="PF01219">
    <property type="entry name" value="DAGK_prokar"/>
    <property type="match status" value="1"/>
</dbReference>
<dbReference type="PANTHER" id="PTHR34299">
    <property type="entry name" value="DIACYLGLYCEROL KINASE"/>
    <property type="match status" value="1"/>
</dbReference>
<keyword evidence="8" id="KW-0418">Kinase</keyword>
<keyword evidence="17" id="KW-1185">Reference proteome</keyword>
<evidence type="ECO:0000256" key="13">
    <source>
        <dbReference type="ARBA" id="ARBA00023209"/>
    </source>
</evidence>
<evidence type="ECO:0000313" key="17">
    <source>
        <dbReference type="Proteomes" id="UP000617355"/>
    </source>
</evidence>
<sequence>MIAREWRRFVNRCVWSWAGWRDAWTHEPSLVFWTVIVALSSLAALLLPLSATERLVILPLGVLVLAMELINTAVERVVDLISRDHHDLARRAKDAGSAAVALAAIAGGVGWVVILARLVGG</sequence>
<dbReference type="RefSeq" id="WP_229738224.1">
    <property type="nucleotide sequence ID" value="NZ_BMGI01000003.1"/>
</dbReference>
<keyword evidence="9" id="KW-0067">ATP-binding</keyword>
<proteinExistence type="inferred from homology"/>
<dbReference type="PANTHER" id="PTHR34299:SF1">
    <property type="entry name" value="DIACYLGLYCEROL KINASE"/>
    <property type="match status" value="1"/>
</dbReference>
<evidence type="ECO:0000256" key="1">
    <source>
        <dbReference type="ARBA" id="ARBA00004651"/>
    </source>
</evidence>
<evidence type="ECO:0000256" key="9">
    <source>
        <dbReference type="ARBA" id="ARBA00022840"/>
    </source>
</evidence>
<comment type="subcellular location">
    <subcellularLocation>
        <location evidence="1">Cell membrane</location>
        <topology evidence="1">Multi-pass membrane protein</topology>
    </subcellularLocation>
</comment>
<evidence type="ECO:0000256" key="11">
    <source>
        <dbReference type="ARBA" id="ARBA00023098"/>
    </source>
</evidence>
<name>A0ABQ1QNZ6_9RHOB</name>
<keyword evidence="3" id="KW-1003">Cell membrane</keyword>
<evidence type="ECO:0000256" key="2">
    <source>
        <dbReference type="ARBA" id="ARBA00005967"/>
    </source>
</evidence>
<keyword evidence="5" id="KW-0808">Transferase</keyword>
<dbReference type="Proteomes" id="UP000617355">
    <property type="component" value="Unassembled WGS sequence"/>
</dbReference>
<dbReference type="InterPro" id="IPR000829">
    <property type="entry name" value="DAGK"/>
</dbReference>
<gene>
    <name evidence="16" type="ORF">GCM10011358_23230</name>
</gene>
<dbReference type="EMBL" id="BMGI01000003">
    <property type="protein sequence ID" value="GGD38719.1"/>
    <property type="molecule type" value="Genomic_DNA"/>
</dbReference>
<reference evidence="17" key="1">
    <citation type="journal article" date="2019" name="Int. J. Syst. Evol. Microbiol.">
        <title>The Global Catalogue of Microorganisms (GCM) 10K type strain sequencing project: providing services to taxonomists for standard genome sequencing and annotation.</title>
        <authorList>
            <consortium name="The Broad Institute Genomics Platform"/>
            <consortium name="The Broad Institute Genome Sequencing Center for Infectious Disease"/>
            <person name="Wu L."/>
            <person name="Ma J."/>
        </authorList>
    </citation>
    <scope>NUCLEOTIDE SEQUENCE [LARGE SCALE GENOMIC DNA]</scope>
    <source>
        <strain evidence="17">CGMCC 1.12922</strain>
    </source>
</reference>